<dbReference type="SUPFAM" id="SSF81301">
    <property type="entry name" value="Nucleotidyltransferase"/>
    <property type="match status" value="1"/>
</dbReference>
<reference evidence="8" key="1">
    <citation type="submission" date="2023-08" db="EMBL/GenBank/DDBJ databases">
        <authorList>
            <person name="Audoor S."/>
            <person name="Bilcke G."/>
        </authorList>
    </citation>
    <scope>NUCLEOTIDE SEQUENCE</scope>
</reference>
<dbReference type="PANTHER" id="PTHR13734:SF5">
    <property type="entry name" value="CCA TRNA NUCLEOTIDYLTRANSFERASE, MITOCHONDRIAL"/>
    <property type="match status" value="1"/>
</dbReference>
<sequence>MQPRIFSCHGAIATIAMMALMLPESCHLATTNKSYFFADAFGILPMEQLDQSAEFLALISSPAQVWLSSSLPLTAPPLPSLLAYTSTSRTLKSKSKTHTTWSSLALPADLSYVCDEDGCYVVESDDDNQERPIMKDLLGGITRTTAAVAQSAASDTFAKTSGGSSRIYLTSEEQQLFQLLVDFRNECCPATTIRVAGGWVRDKLLAYQQDIENGNSDANAARQTRTTFHSSKDIDLVTSNISGQAFAYLLRGYLNKRRSKNPFRSIEKQDYDLEFSFPHLTYSKTESSSTYTDDDGDDEGAVSLGSSKRNYVSSNPLQTATFQIGGFDIDVCHLRKDQYDGTSRVPTQTQLASAAEDAWRRDLTINSLFYNLHSNQIEDWTEQGLKDLLSKRAIATPKAPLPTLLQDPLRILRAIRFAAQFSYAMDPKLIKAAQNPQVQSAINAKLSQSRRAKEMDAIFRTSNPSLGIGFLLDTDLLSALLPSPIGAIRSSKSITDIDHWEKGFLVLLYTQRLASQVFVKGGDWKDVNRRFLWYAALLQPFYHQLQNQQDQDQDHKTESKRSKSRLFDLLNSKLMISKSDVQSIESIIRGLDTIPDLLNMDLTTNFTTTTTTSGTGLDNDQSLQQSQRLAYYEALVRIGPLWKEMLLLHFAIGCQKGDVSMSIEKAIYDFKRIVSKIRNLGLDSNGGNYGNIFGLHPLLTGAELMRDTLPRLSQGKLFKKVMEEQKRWQICHLDAITTQSKEAMVQKLTDHLQKCFPDYV</sequence>
<proteinExistence type="inferred from homology"/>
<keyword evidence="6" id="KW-0732">Signal</keyword>
<keyword evidence="2 4" id="KW-0808">Transferase</keyword>
<organism evidence="8 9">
    <name type="scientific">Cylindrotheca closterium</name>
    <dbReference type="NCBI Taxonomy" id="2856"/>
    <lineage>
        <taxon>Eukaryota</taxon>
        <taxon>Sar</taxon>
        <taxon>Stramenopiles</taxon>
        <taxon>Ochrophyta</taxon>
        <taxon>Bacillariophyta</taxon>
        <taxon>Bacillariophyceae</taxon>
        <taxon>Bacillariophycidae</taxon>
        <taxon>Bacillariales</taxon>
        <taxon>Bacillariaceae</taxon>
        <taxon>Cylindrotheca</taxon>
    </lineage>
</organism>
<dbReference type="AlphaFoldDB" id="A0AAD2CCC2"/>
<dbReference type="GO" id="GO:0003723">
    <property type="term" value="F:RNA binding"/>
    <property type="evidence" value="ECO:0007669"/>
    <property type="project" value="UniProtKB-KW"/>
</dbReference>
<feature type="region of interest" description="Disordered" evidence="5">
    <location>
        <begin position="284"/>
        <end position="308"/>
    </location>
</feature>
<dbReference type="GO" id="GO:0052929">
    <property type="term" value="F:ATP:3'-cytidine-cytidine-tRNA adenylyltransferase activity"/>
    <property type="evidence" value="ECO:0007669"/>
    <property type="project" value="TreeGrafter"/>
</dbReference>
<feature type="chain" id="PRO_5042198105" description="Poly A polymerase head domain-containing protein" evidence="6">
    <location>
        <begin position="29"/>
        <end position="760"/>
    </location>
</feature>
<evidence type="ECO:0000256" key="4">
    <source>
        <dbReference type="RuleBase" id="RU003953"/>
    </source>
</evidence>
<dbReference type="EMBL" id="CAKOGP040000058">
    <property type="protein sequence ID" value="CAJ1928799.1"/>
    <property type="molecule type" value="Genomic_DNA"/>
</dbReference>
<dbReference type="Proteomes" id="UP001295423">
    <property type="component" value="Unassembled WGS sequence"/>
</dbReference>
<protein>
    <recommendedName>
        <fullName evidence="7">Poly A polymerase head domain-containing protein</fullName>
    </recommendedName>
</protein>
<name>A0AAD2CCC2_9STRA</name>
<feature type="signal peptide" evidence="6">
    <location>
        <begin position="1"/>
        <end position="28"/>
    </location>
</feature>
<evidence type="ECO:0000256" key="3">
    <source>
        <dbReference type="ARBA" id="ARBA00022884"/>
    </source>
</evidence>
<dbReference type="SUPFAM" id="SSF81891">
    <property type="entry name" value="Poly A polymerase C-terminal region-like"/>
    <property type="match status" value="1"/>
</dbReference>
<keyword evidence="3 4" id="KW-0694">RNA-binding</keyword>
<dbReference type="InterPro" id="IPR043519">
    <property type="entry name" value="NT_sf"/>
</dbReference>
<evidence type="ECO:0000256" key="1">
    <source>
        <dbReference type="ARBA" id="ARBA00007265"/>
    </source>
</evidence>
<dbReference type="GO" id="GO:0052927">
    <property type="term" value="F:CC tRNA cytidylyltransferase activity"/>
    <property type="evidence" value="ECO:0007669"/>
    <property type="project" value="TreeGrafter"/>
</dbReference>
<evidence type="ECO:0000259" key="7">
    <source>
        <dbReference type="Pfam" id="PF01743"/>
    </source>
</evidence>
<evidence type="ECO:0000256" key="2">
    <source>
        <dbReference type="ARBA" id="ARBA00022679"/>
    </source>
</evidence>
<evidence type="ECO:0000256" key="6">
    <source>
        <dbReference type="SAM" id="SignalP"/>
    </source>
</evidence>
<dbReference type="Gene3D" id="1.10.3090.10">
    <property type="entry name" value="cca-adding enzyme, domain 2"/>
    <property type="match status" value="1"/>
</dbReference>
<dbReference type="GO" id="GO:0001680">
    <property type="term" value="P:tRNA 3'-terminal CCA addition"/>
    <property type="evidence" value="ECO:0007669"/>
    <property type="project" value="TreeGrafter"/>
</dbReference>
<comment type="caution">
    <text evidence="8">The sequence shown here is derived from an EMBL/GenBank/DDBJ whole genome shotgun (WGS) entry which is preliminary data.</text>
</comment>
<dbReference type="PANTHER" id="PTHR13734">
    <property type="entry name" value="TRNA-NUCLEOTIDYLTRANSFERASE"/>
    <property type="match status" value="1"/>
</dbReference>
<evidence type="ECO:0000256" key="5">
    <source>
        <dbReference type="SAM" id="MobiDB-lite"/>
    </source>
</evidence>
<gene>
    <name evidence="8" type="ORF">CYCCA115_LOCUS1549</name>
</gene>
<keyword evidence="9" id="KW-1185">Reference proteome</keyword>
<evidence type="ECO:0000313" key="8">
    <source>
        <dbReference type="EMBL" id="CAJ1928799.1"/>
    </source>
</evidence>
<feature type="domain" description="Poly A polymerase head" evidence="7">
    <location>
        <begin position="311"/>
        <end position="391"/>
    </location>
</feature>
<dbReference type="Gene3D" id="3.30.460.10">
    <property type="entry name" value="Beta Polymerase, domain 2"/>
    <property type="match status" value="1"/>
</dbReference>
<comment type="similarity">
    <text evidence="1 4">Belongs to the tRNA nucleotidyltransferase/poly(A) polymerase family.</text>
</comment>
<dbReference type="Pfam" id="PF01743">
    <property type="entry name" value="PolyA_pol"/>
    <property type="match status" value="1"/>
</dbReference>
<evidence type="ECO:0000313" key="9">
    <source>
        <dbReference type="Proteomes" id="UP001295423"/>
    </source>
</evidence>
<accession>A0AAD2CCC2</accession>
<dbReference type="InterPro" id="IPR002646">
    <property type="entry name" value="PolA_pol_head_dom"/>
</dbReference>